<evidence type="ECO:0000256" key="1">
    <source>
        <dbReference type="ARBA" id="ARBA00022723"/>
    </source>
</evidence>
<evidence type="ECO:0000259" key="2">
    <source>
        <dbReference type="PROSITE" id="PS51819"/>
    </source>
</evidence>
<dbReference type="SUPFAM" id="SSF54593">
    <property type="entry name" value="Glyoxalase/Bleomycin resistance protein/Dihydroxybiphenyl dioxygenase"/>
    <property type="match status" value="1"/>
</dbReference>
<dbReference type="PANTHER" id="PTHR43048">
    <property type="entry name" value="METHYLMALONYL-COA EPIMERASE"/>
    <property type="match status" value="1"/>
</dbReference>
<dbReference type="InterPro" id="IPR051785">
    <property type="entry name" value="MMCE/EMCE_epimerase"/>
</dbReference>
<dbReference type="RefSeq" id="WP_062196630.1">
    <property type="nucleotide sequence ID" value="NZ_DF967970.1"/>
</dbReference>
<dbReference type="GO" id="GO:0004493">
    <property type="term" value="F:methylmalonyl-CoA epimerase activity"/>
    <property type="evidence" value="ECO:0007669"/>
    <property type="project" value="TreeGrafter"/>
</dbReference>
<dbReference type="Pfam" id="PF13669">
    <property type="entry name" value="Glyoxalase_4"/>
    <property type="match status" value="1"/>
</dbReference>
<evidence type="ECO:0000313" key="3">
    <source>
        <dbReference type="EMBL" id="GAP08812.1"/>
    </source>
</evidence>
<reference evidence="5" key="2">
    <citation type="submission" date="2015-07" db="EMBL/GenBank/DDBJ databases">
        <title>Draft Genome Sequences of Anaerolinea thermolimosa IMO-1, Bellilinea caldifistulae GOMI-1, Leptolinea tardivitalis YMTK-2, Levilinea saccharolytica KIBI-1,Longilinea arvoryzae KOME-1, Previously Described as Members of the Anaerolineaceae (Chloroflexi).</title>
        <authorList>
            <person name="Sekiguchi Y."/>
            <person name="Ohashi A."/>
            <person name="Matsuura N."/>
            <person name="Tourlousse M.D."/>
        </authorList>
    </citation>
    <scope>NUCLEOTIDE SEQUENCE [LARGE SCALE GENOMIC DNA]</scope>
    <source>
        <strain evidence="5">IMO-1</strain>
    </source>
</reference>
<name>A0A7U9KP56_9CHLR</name>
<evidence type="ECO:0000313" key="5">
    <source>
        <dbReference type="Proteomes" id="UP000253922"/>
    </source>
</evidence>
<dbReference type="GO" id="GO:0046491">
    <property type="term" value="P:L-methylmalonyl-CoA metabolic process"/>
    <property type="evidence" value="ECO:0007669"/>
    <property type="project" value="TreeGrafter"/>
</dbReference>
<dbReference type="PROSITE" id="PS51819">
    <property type="entry name" value="VOC"/>
    <property type="match status" value="1"/>
</dbReference>
<dbReference type="OrthoDB" id="9788468at2"/>
<dbReference type="PANTHER" id="PTHR43048:SF3">
    <property type="entry name" value="METHYLMALONYL-COA EPIMERASE, MITOCHONDRIAL"/>
    <property type="match status" value="1"/>
</dbReference>
<gene>
    <name evidence="3" type="ORF">ATHL_03722</name>
    <name evidence="4" type="ORF">ATHL_03773</name>
</gene>
<proteinExistence type="predicted"/>
<organism evidence="4 5">
    <name type="scientific">Anaerolinea thermolimosa</name>
    <dbReference type="NCBI Taxonomy" id="229919"/>
    <lineage>
        <taxon>Bacteria</taxon>
        <taxon>Bacillati</taxon>
        <taxon>Chloroflexota</taxon>
        <taxon>Anaerolineae</taxon>
        <taxon>Anaerolineales</taxon>
        <taxon>Anaerolineaceae</taxon>
        <taxon>Anaerolinea</taxon>
    </lineage>
</organism>
<dbReference type="AlphaFoldDB" id="A0A7U9KP56"/>
<sequence length="145" mass="16638">MFDYIHHVAYVVSDMDDALRIFRDIFELELSDRRMIEGETSVEMAAFRCGPTIIEILRPINHPALTQFLEEHGPGLHHVGFAMKDLPRRVEELKEKGVFVNGPFVAGTGWRIAYFDFEKSDLDLLKSCYHGDHLAEAESREESKA</sequence>
<dbReference type="InterPro" id="IPR037523">
    <property type="entry name" value="VOC_core"/>
</dbReference>
<dbReference type="Proteomes" id="UP000253922">
    <property type="component" value="Unassembled WGS sequence"/>
</dbReference>
<keyword evidence="1" id="KW-0479">Metal-binding</keyword>
<dbReference type="InterPro" id="IPR029068">
    <property type="entry name" value="Glyas_Bleomycin-R_OHBP_Dase"/>
</dbReference>
<evidence type="ECO:0000313" key="4">
    <source>
        <dbReference type="EMBL" id="GAP08862.1"/>
    </source>
</evidence>
<accession>A0A7U9KP56</accession>
<dbReference type="EMBL" id="DF967970">
    <property type="protein sequence ID" value="GAP08862.1"/>
    <property type="molecule type" value="Genomic_DNA"/>
</dbReference>
<protein>
    <submittedName>
        <fullName evidence="4">Methylmalonyl-CoA epimerase</fullName>
    </submittedName>
</protein>
<dbReference type="EMBL" id="DF967970">
    <property type="protein sequence ID" value="GAP08812.1"/>
    <property type="molecule type" value="Genomic_DNA"/>
</dbReference>
<reference evidence="4" key="1">
    <citation type="journal article" date="2015" name="Genome Announc.">
        <title>Draft Genome Sequences of Anaerolinea thermolimosa IMO-1, Bellilinea caldifistulae GOMI-1, Leptolinea tardivitalis YMTK-2, Levilinea saccharolytica KIBI-1, Longilinea arvoryzae KOME-1, Previously Described as Members of the Class Anaerolineae (Chloroflexi).</title>
        <authorList>
            <person name="Matsuura N."/>
            <person name="Tourlousse M.D."/>
            <person name="Ohashi A."/>
            <person name="Hugenholtz P."/>
            <person name="Sekiguchi Y."/>
        </authorList>
    </citation>
    <scope>NUCLEOTIDE SEQUENCE</scope>
    <source>
        <strain evidence="4">IMO-1</strain>
    </source>
</reference>
<keyword evidence="5" id="KW-1185">Reference proteome</keyword>
<dbReference type="Gene3D" id="3.10.180.10">
    <property type="entry name" value="2,3-Dihydroxybiphenyl 1,2-Dioxygenase, domain 1"/>
    <property type="match status" value="1"/>
</dbReference>
<dbReference type="GO" id="GO:0046872">
    <property type="term" value="F:metal ion binding"/>
    <property type="evidence" value="ECO:0007669"/>
    <property type="project" value="UniProtKB-KW"/>
</dbReference>
<feature type="domain" description="VOC" evidence="2">
    <location>
        <begin position="4"/>
        <end position="132"/>
    </location>
</feature>